<keyword evidence="9" id="KW-0378">Hydrolase</keyword>
<dbReference type="Gene3D" id="2.60.40.1730">
    <property type="entry name" value="tricorn interacting facor f3 domain"/>
    <property type="match status" value="1"/>
</dbReference>
<evidence type="ECO:0000256" key="2">
    <source>
        <dbReference type="ARBA" id="ARBA00001947"/>
    </source>
</evidence>
<evidence type="ECO:0000259" key="15">
    <source>
        <dbReference type="Pfam" id="PF11838"/>
    </source>
</evidence>
<dbReference type="Pfam" id="PF11838">
    <property type="entry name" value="ERAP1_C"/>
    <property type="match status" value="1"/>
</dbReference>
<keyword evidence="7" id="KW-0645">Protease</keyword>
<dbReference type="GO" id="GO:0005615">
    <property type="term" value="C:extracellular space"/>
    <property type="evidence" value="ECO:0007669"/>
    <property type="project" value="TreeGrafter"/>
</dbReference>
<evidence type="ECO:0000256" key="10">
    <source>
        <dbReference type="ARBA" id="ARBA00022833"/>
    </source>
</evidence>
<dbReference type="GO" id="GO:0070006">
    <property type="term" value="F:metalloaminopeptidase activity"/>
    <property type="evidence" value="ECO:0007669"/>
    <property type="project" value="TreeGrafter"/>
</dbReference>
<dbReference type="GO" id="GO:0016285">
    <property type="term" value="F:alanyl aminopeptidase activity"/>
    <property type="evidence" value="ECO:0007669"/>
    <property type="project" value="UniProtKB-EC"/>
</dbReference>
<dbReference type="InterPro" id="IPR012778">
    <property type="entry name" value="Pept_M1_aminopeptidase"/>
</dbReference>
<comment type="similarity">
    <text evidence="3">Belongs to the peptidase M1 family.</text>
</comment>
<dbReference type="InterPro" id="IPR024571">
    <property type="entry name" value="ERAP1-like_C_dom"/>
</dbReference>
<dbReference type="Pfam" id="PF01433">
    <property type="entry name" value="Peptidase_M1"/>
    <property type="match status" value="1"/>
</dbReference>
<keyword evidence="10" id="KW-0862">Zinc</keyword>
<feature type="domain" description="Aminopeptidase N-like N-terminal" evidence="16">
    <location>
        <begin position="101"/>
        <end position="201"/>
    </location>
</feature>
<dbReference type="SUPFAM" id="SSF63737">
    <property type="entry name" value="Leukotriene A4 hydrolase N-terminal domain"/>
    <property type="match status" value="1"/>
</dbReference>
<evidence type="ECO:0000256" key="5">
    <source>
        <dbReference type="ARBA" id="ARBA00015611"/>
    </source>
</evidence>
<comment type="cofactor">
    <cofactor evidence="2">
        <name>Zn(2+)</name>
        <dbReference type="ChEBI" id="CHEBI:29105"/>
    </cofactor>
</comment>
<sequence>MARDKIARMFPDNLTRAEAQARSRLLRTSRYAVEVDLSGAGLPDPVREFVSTTTIAFTGLGTGSTHLDLIASSVRSATLDGVALDPAGFAESRLPLEVTPGEHELTVVAVCRYSRSGQGLHRFVDPVDDRTYLYTQFESSDARRVYGCFEQPDLKARFTISVVAPAPWVVVSNGHALEREPAGEGFDRHRFSETAPISTYLTALVAGDYVSVSSSYAAVAGELPMSIYCRASLLEHLDADEIFRITTDGFDVFEDRFAFPYPFGKYDQVFVPEYNAGAMENVGCVTFRDEYIFRSRVTAASRSRRQDTILHELSHMWFGDLVTMRWWDDLWLKESFATWASNFAVSELAPDQTAVWARFLHGFKTNAYRGDQLPSTHPVAADIPDLEAVESNFDQITYAKGGSVLVQLVGYVGRETFLAGLRTYFAEHAFGNTSLDDLLRALEEASGRDLGAWSAQWLEQPGVNLLALELGTEDGRITSAALRQSAHPSWPTLRDHRVVVGLYRRDGDTLTRSDRVEVEVSGELTEVPALVGRPLPDLLLTNDEDLTYSKVRLDAHSTRTALAALPGLADPLSRAVGWQALWDATRDAELPGAAHLDLVLRGLAHESDLTVVNNLLGQAAAVVGSYTPLSTRTATATSWQQGLRALLQAAAAGSDHQLALARAYVGSARDPECADEVEGWLHGRGVPAGLEVDQDLRWAVVSRLAGLGRADAALIAAEERSDGSVTGQERAAGARAARPTAEAKAEAWRLAVDEDTIPNAQQSAICLGFWQRQQDEVLAPYVERYLQLAEDISASRGVWATKGVALRKSALRNLFPWPTDQQPFLQRLDGWLADAEIAPSVRRIILERRDETVRALACQQVEAA</sequence>
<dbReference type="SUPFAM" id="SSF55486">
    <property type="entry name" value="Metalloproteases ('zincins'), catalytic domain"/>
    <property type="match status" value="1"/>
</dbReference>
<feature type="domain" description="ERAP1-like C-terminal" evidence="15">
    <location>
        <begin position="539"/>
        <end position="851"/>
    </location>
</feature>
<evidence type="ECO:0000256" key="7">
    <source>
        <dbReference type="ARBA" id="ARBA00022670"/>
    </source>
</evidence>
<reference evidence="17 18" key="1">
    <citation type="submission" date="2016-10" db="EMBL/GenBank/DDBJ databases">
        <authorList>
            <person name="de Groot N.N."/>
        </authorList>
    </citation>
    <scope>NUCLEOTIDE SEQUENCE [LARGE SCALE GENOMIC DNA]</scope>
    <source>
        <strain evidence="17 18">DSM 21741</strain>
    </source>
</reference>
<accession>A0A1H1Y0Z1</accession>
<gene>
    <name evidence="17" type="ORF">SAMN04488543_3159</name>
</gene>
<evidence type="ECO:0000259" key="14">
    <source>
        <dbReference type="Pfam" id="PF01433"/>
    </source>
</evidence>
<dbReference type="PRINTS" id="PR00756">
    <property type="entry name" value="ALADIPTASE"/>
</dbReference>
<dbReference type="GO" id="GO:0042277">
    <property type="term" value="F:peptide binding"/>
    <property type="evidence" value="ECO:0007669"/>
    <property type="project" value="TreeGrafter"/>
</dbReference>
<dbReference type="Gene3D" id="1.10.390.10">
    <property type="entry name" value="Neutral Protease Domain 2"/>
    <property type="match status" value="1"/>
</dbReference>
<dbReference type="GO" id="GO:0006508">
    <property type="term" value="P:proteolysis"/>
    <property type="evidence" value="ECO:0007669"/>
    <property type="project" value="UniProtKB-KW"/>
</dbReference>
<dbReference type="InterPro" id="IPR027268">
    <property type="entry name" value="Peptidase_M4/M1_CTD_sf"/>
</dbReference>
<dbReference type="InterPro" id="IPR050344">
    <property type="entry name" value="Peptidase_M1_aminopeptidases"/>
</dbReference>
<evidence type="ECO:0000256" key="11">
    <source>
        <dbReference type="ARBA" id="ARBA00023049"/>
    </source>
</evidence>
<organism evidence="17 18">
    <name type="scientific">Friedmanniella luteola</name>
    <dbReference type="NCBI Taxonomy" id="546871"/>
    <lineage>
        <taxon>Bacteria</taxon>
        <taxon>Bacillati</taxon>
        <taxon>Actinomycetota</taxon>
        <taxon>Actinomycetes</taxon>
        <taxon>Propionibacteriales</taxon>
        <taxon>Nocardioidaceae</taxon>
        <taxon>Friedmanniella</taxon>
    </lineage>
</organism>
<feature type="domain" description="Peptidase M1 membrane alanine aminopeptidase" evidence="14">
    <location>
        <begin position="245"/>
        <end position="457"/>
    </location>
</feature>
<dbReference type="AlphaFoldDB" id="A0A1H1Y0Z1"/>
<dbReference type="CDD" id="cd09602">
    <property type="entry name" value="M1_APN"/>
    <property type="match status" value="1"/>
</dbReference>
<evidence type="ECO:0000313" key="18">
    <source>
        <dbReference type="Proteomes" id="UP000199092"/>
    </source>
</evidence>
<dbReference type="STRING" id="546871.SAMN04488543_3159"/>
<evidence type="ECO:0000256" key="1">
    <source>
        <dbReference type="ARBA" id="ARBA00000098"/>
    </source>
</evidence>
<comment type="catalytic activity">
    <reaction evidence="1">
        <text>Release of an N-terminal amino acid, Xaa-|-Yaa- from a peptide, amide or arylamide. Xaa is preferably Ala, but may be most amino acids including Pro (slow action). When a terminal hydrophobic residue is followed by a prolyl residue, the two may be released as an intact Xaa-Pro dipeptide.</text>
        <dbReference type="EC" id="3.4.11.2"/>
    </reaction>
</comment>
<dbReference type="FunFam" id="1.10.390.10:FF:000004">
    <property type="entry name" value="Aminopeptidase N"/>
    <property type="match status" value="1"/>
</dbReference>
<dbReference type="InterPro" id="IPR042097">
    <property type="entry name" value="Aminopeptidase_N-like_N_sf"/>
</dbReference>
<evidence type="ECO:0000256" key="8">
    <source>
        <dbReference type="ARBA" id="ARBA00022723"/>
    </source>
</evidence>
<dbReference type="PANTHER" id="PTHR11533:SF174">
    <property type="entry name" value="PUROMYCIN-SENSITIVE AMINOPEPTIDASE-RELATED"/>
    <property type="match status" value="1"/>
</dbReference>
<evidence type="ECO:0000256" key="4">
    <source>
        <dbReference type="ARBA" id="ARBA00012564"/>
    </source>
</evidence>
<dbReference type="InterPro" id="IPR014782">
    <property type="entry name" value="Peptidase_M1_dom"/>
</dbReference>
<dbReference type="GO" id="GO:0005737">
    <property type="term" value="C:cytoplasm"/>
    <property type="evidence" value="ECO:0007669"/>
    <property type="project" value="TreeGrafter"/>
</dbReference>
<dbReference type="Proteomes" id="UP000199092">
    <property type="component" value="Chromosome I"/>
</dbReference>
<evidence type="ECO:0000259" key="16">
    <source>
        <dbReference type="Pfam" id="PF17900"/>
    </source>
</evidence>
<name>A0A1H1Y0Z1_9ACTN</name>
<dbReference type="EMBL" id="LT629749">
    <property type="protein sequence ID" value="SDT15080.1"/>
    <property type="molecule type" value="Genomic_DNA"/>
</dbReference>
<evidence type="ECO:0000256" key="3">
    <source>
        <dbReference type="ARBA" id="ARBA00010136"/>
    </source>
</evidence>
<keyword evidence="11" id="KW-0482">Metalloprotease</keyword>
<dbReference type="GO" id="GO:0043171">
    <property type="term" value="P:peptide catabolic process"/>
    <property type="evidence" value="ECO:0007669"/>
    <property type="project" value="TreeGrafter"/>
</dbReference>
<evidence type="ECO:0000256" key="12">
    <source>
        <dbReference type="ARBA" id="ARBA00029811"/>
    </source>
</evidence>
<dbReference type="GO" id="GO:0016020">
    <property type="term" value="C:membrane"/>
    <property type="evidence" value="ECO:0007669"/>
    <property type="project" value="TreeGrafter"/>
</dbReference>
<protein>
    <recommendedName>
        <fullName evidence="5">Aminopeptidase N</fullName>
        <ecNumber evidence="4">3.4.11.2</ecNumber>
    </recommendedName>
    <alternativeName>
        <fullName evidence="12">Alanine aminopeptidase</fullName>
    </alternativeName>
    <alternativeName>
        <fullName evidence="13">Lysyl aminopeptidase</fullName>
    </alternativeName>
</protein>
<dbReference type="GO" id="GO:0008270">
    <property type="term" value="F:zinc ion binding"/>
    <property type="evidence" value="ECO:0007669"/>
    <property type="project" value="InterPro"/>
</dbReference>
<dbReference type="NCBIfam" id="TIGR02412">
    <property type="entry name" value="pepN_strep_liv"/>
    <property type="match status" value="1"/>
</dbReference>
<proteinExistence type="inferred from homology"/>
<evidence type="ECO:0000256" key="9">
    <source>
        <dbReference type="ARBA" id="ARBA00022801"/>
    </source>
</evidence>
<dbReference type="InterPro" id="IPR001930">
    <property type="entry name" value="Peptidase_M1"/>
</dbReference>
<keyword evidence="6 17" id="KW-0031">Aminopeptidase</keyword>
<dbReference type="PANTHER" id="PTHR11533">
    <property type="entry name" value="PROTEASE M1 ZINC METALLOPROTEASE"/>
    <property type="match status" value="1"/>
</dbReference>
<dbReference type="EC" id="3.4.11.2" evidence="4"/>
<keyword evidence="18" id="KW-1185">Reference proteome</keyword>
<dbReference type="InterPro" id="IPR045357">
    <property type="entry name" value="Aminopeptidase_N-like_N"/>
</dbReference>
<evidence type="ECO:0000313" key="17">
    <source>
        <dbReference type="EMBL" id="SDT15080.1"/>
    </source>
</evidence>
<keyword evidence="8" id="KW-0479">Metal-binding</keyword>
<dbReference type="Pfam" id="PF17900">
    <property type="entry name" value="Peptidase_M1_N"/>
    <property type="match status" value="1"/>
</dbReference>
<evidence type="ECO:0000256" key="6">
    <source>
        <dbReference type="ARBA" id="ARBA00022438"/>
    </source>
</evidence>
<evidence type="ECO:0000256" key="13">
    <source>
        <dbReference type="ARBA" id="ARBA00031533"/>
    </source>
</evidence>